<proteinExistence type="predicted"/>
<keyword evidence="1" id="KW-0472">Membrane</keyword>
<keyword evidence="1" id="KW-1133">Transmembrane helix</keyword>
<feature type="transmembrane region" description="Helical" evidence="1">
    <location>
        <begin position="324"/>
        <end position="348"/>
    </location>
</feature>
<evidence type="ECO:0000256" key="1">
    <source>
        <dbReference type="SAM" id="Phobius"/>
    </source>
</evidence>
<evidence type="ECO:0000313" key="2">
    <source>
        <dbReference type="EMBL" id="KAF7513814.1"/>
    </source>
</evidence>
<keyword evidence="1" id="KW-0812">Transmembrane</keyword>
<dbReference type="EMBL" id="JAACFV010000004">
    <property type="protein sequence ID" value="KAF7513814.1"/>
    <property type="molecule type" value="Genomic_DNA"/>
</dbReference>
<sequence length="437" mass="49671">MFCSSDSPVFSPNLTRIEGWVDQPNTRGTLDIVWTNVFTIFICTFTLLCLNLPAANDTAWQMTARRLFWMGLAIAGPEFVLTAACGQLGTAQESIKAFTELGYPQWTIRHGFFADMGGFLFVPRDSTPFPVTSKHLHWLVSRRYLSYPDVSPKEIWDKSKQDTVAKLISCFQIGYLMVQTLGRAGQHLAITTLELSALAIVVCSIMTNICWLRKPAGVLAPIRLCSELSMEEILKDAGVADLPWKQTPLDFVDDLGPSWALNVQPFMGMPVGPHERPMPRFGNDRLPNLNGRHETLLCFATLVYAAIHLAGWNFEFPTRTERILWRASSLFIFVNTAVFWLCETAAAWHRKGRWQRFFYRILNPEILQEVESARLQKIANQEPKQLPLAWEFWTITPLGITYAAARGYQIIEAFMGLRSLEPSAYLNVEWSNYIPHI</sequence>
<gene>
    <name evidence="2" type="ORF">GJ744_007865</name>
</gene>
<accession>A0A8H7AUK5</accession>
<dbReference type="AlphaFoldDB" id="A0A8H7AUK5"/>
<protein>
    <submittedName>
        <fullName evidence="2">Uncharacterized protein</fullName>
    </submittedName>
</protein>
<organism evidence="2 3">
    <name type="scientific">Endocarpon pusillum</name>
    <dbReference type="NCBI Taxonomy" id="364733"/>
    <lineage>
        <taxon>Eukaryota</taxon>
        <taxon>Fungi</taxon>
        <taxon>Dikarya</taxon>
        <taxon>Ascomycota</taxon>
        <taxon>Pezizomycotina</taxon>
        <taxon>Eurotiomycetes</taxon>
        <taxon>Chaetothyriomycetidae</taxon>
        <taxon>Verrucariales</taxon>
        <taxon>Verrucariaceae</taxon>
        <taxon>Endocarpon</taxon>
    </lineage>
</organism>
<evidence type="ECO:0000313" key="3">
    <source>
        <dbReference type="Proteomes" id="UP000606974"/>
    </source>
</evidence>
<comment type="caution">
    <text evidence="2">The sequence shown here is derived from an EMBL/GenBank/DDBJ whole genome shotgun (WGS) entry which is preliminary data.</text>
</comment>
<dbReference type="OrthoDB" id="9451547at2759"/>
<dbReference type="PANTHER" id="PTHR35043:SF8">
    <property type="entry name" value="DUF4220 DOMAIN-CONTAINING PROTEIN"/>
    <property type="match status" value="1"/>
</dbReference>
<feature type="transmembrane region" description="Helical" evidence="1">
    <location>
        <begin position="188"/>
        <end position="212"/>
    </location>
</feature>
<feature type="transmembrane region" description="Helical" evidence="1">
    <location>
        <begin position="295"/>
        <end position="312"/>
    </location>
</feature>
<reference evidence="2" key="1">
    <citation type="submission" date="2020-02" db="EMBL/GenBank/DDBJ databases">
        <authorList>
            <person name="Palmer J.M."/>
        </authorList>
    </citation>
    <scope>NUCLEOTIDE SEQUENCE</scope>
    <source>
        <strain evidence="2">EPUS1.4</strain>
        <tissue evidence="2">Thallus</tissue>
    </source>
</reference>
<keyword evidence="3" id="KW-1185">Reference proteome</keyword>
<name>A0A8H7AUK5_9EURO</name>
<dbReference type="PANTHER" id="PTHR35043">
    <property type="entry name" value="TRANSCRIPTION FACTOR DOMAIN-CONTAINING PROTEIN"/>
    <property type="match status" value="1"/>
</dbReference>
<feature type="transmembrane region" description="Helical" evidence="1">
    <location>
        <begin position="32"/>
        <end position="55"/>
    </location>
</feature>
<dbReference type="Proteomes" id="UP000606974">
    <property type="component" value="Unassembled WGS sequence"/>
</dbReference>
<feature type="transmembrane region" description="Helical" evidence="1">
    <location>
        <begin position="67"/>
        <end position="89"/>
    </location>
</feature>